<evidence type="ECO:0000256" key="12">
    <source>
        <dbReference type="PIRSR" id="PIRSR001558-3"/>
    </source>
</evidence>
<dbReference type="Pfam" id="PF03199">
    <property type="entry name" value="GSH_synthase"/>
    <property type="match status" value="1"/>
</dbReference>
<feature type="domain" description="Glutathione synthase substrate-binding" evidence="13">
    <location>
        <begin position="208"/>
        <end position="311"/>
    </location>
</feature>
<feature type="binding site" evidence="11">
    <location>
        <position position="377"/>
    </location>
    <ligand>
        <name>Mg(2+)</name>
        <dbReference type="ChEBI" id="CHEBI:18420"/>
    </ligand>
</feature>
<feature type="binding site" evidence="10">
    <location>
        <begin position="373"/>
        <end position="382"/>
    </location>
    <ligand>
        <name>ATP</name>
        <dbReference type="ChEBI" id="CHEBI:30616"/>
    </ligand>
</feature>
<evidence type="ECO:0000256" key="8">
    <source>
        <dbReference type="ARBA" id="ARBA00022842"/>
    </source>
</evidence>
<feature type="binding site" evidence="10">
    <location>
        <position position="460"/>
    </location>
    <ligand>
        <name>ATP</name>
        <dbReference type="ChEBI" id="CHEBI:30616"/>
    </ligand>
</feature>
<dbReference type="NCBIfam" id="TIGR01986">
    <property type="entry name" value="glut_syn_euk"/>
    <property type="match status" value="1"/>
</dbReference>
<dbReference type="InterPro" id="IPR016185">
    <property type="entry name" value="PreATP-grasp_dom_sf"/>
</dbReference>
<keyword evidence="8 9" id="KW-0460">Magnesium</keyword>
<evidence type="ECO:0000256" key="6">
    <source>
        <dbReference type="ARBA" id="ARBA00022741"/>
    </source>
</evidence>
<dbReference type="InterPro" id="IPR014049">
    <property type="entry name" value="Glutathione_synthase_N_euk"/>
</dbReference>
<dbReference type="EC" id="6.3.2.3" evidence="9"/>
<feature type="binding site" evidence="10">
    <location>
        <position position="139"/>
    </location>
    <ligand>
        <name>ATP</name>
        <dbReference type="ChEBI" id="CHEBI:30616"/>
    </ligand>
</feature>
<dbReference type="AlphaFoldDB" id="A0A1E5RF43"/>
<accession>A0A1E5RF43</accession>
<evidence type="ECO:0000256" key="9">
    <source>
        <dbReference type="PIRNR" id="PIRNR001558"/>
    </source>
</evidence>
<dbReference type="Proteomes" id="UP000095728">
    <property type="component" value="Unassembled WGS sequence"/>
</dbReference>
<evidence type="ECO:0000313" key="15">
    <source>
        <dbReference type="Proteomes" id="UP000095728"/>
    </source>
</evidence>
<dbReference type="GO" id="GO:0004363">
    <property type="term" value="F:glutathione synthase activity"/>
    <property type="evidence" value="ECO:0007669"/>
    <property type="project" value="UniProtKB-UniRule"/>
</dbReference>
<dbReference type="UniPathway" id="UPA00142">
    <property type="reaction ID" value="UER00210"/>
</dbReference>
<keyword evidence="5 9" id="KW-0479">Metal-binding</keyword>
<feature type="binding site" evidence="10">
    <location>
        <position position="314"/>
    </location>
    <ligand>
        <name>ATP</name>
        <dbReference type="ChEBI" id="CHEBI:30616"/>
    </ligand>
</feature>
<dbReference type="InterPro" id="IPR004887">
    <property type="entry name" value="GSH_synth_subst-bd"/>
</dbReference>
<comment type="pathway">
    <text evidence="1 9">Sulfur metabolism; glutathione biosynthesis; glutathione from L-cysteine and L-glutamate: step 2/2.</text>
</comment>
<dbReference type="OrthoDB" id="2020073at2759"/>
<keyword evidence="4 9" id="KW-0317">Glutathione biosynthesis</keyword>
<feature type="binding site" evidence="12">
    <location>
        <begin position="275"/>
        <end position="278"/>
    </location>
    <ligand>
        <name>substrate</name>
    </ligand>
</feature>
<dbReference type="GO" id="GO:0000287">
    <property type="term" value="F:magnesium ion binding"/>
    <property type="evidence" value="ECO:0007669"/>
    <property type="project" value="UniProtKB-UniRule"/>
</dbReference>
<dbReference type="EMBL" id="LPNM01000007">
    <property type="protein sequence ID" value="OEJ85522.1"/>
    <property type="molecule type" value="Genomic_DNA"/>
</dbReference>
<evidence type="ECO:0000256" key="10">
    <source>
        <dbReference type="PIRSR" id="PIRSR001558-1"/>
    </source>
</evidence>
<dbReference type="InParanoid" id="A0A1E5RF43"/>
<dbReference type="PANTHER" id="PTHR11130:SF0">
    <property type="entry name" value="GLUTATHIONE SYNTHETASE"/>
    <property type="match status" value="1"/>
</dbReference>
<evidence type="ECO:0000256" key="4">
    <source>
        <dbReference type="ARBA" id="ARBA00022684"/>
    </source>
</evidence>
<evidence type="ECO:0000256" key="3">
    <source>
        <dbReference type="ARBA" id="ARBA00022598"/>
    </source>
</evidence>
<feature type="binding site" evidence="10">
    <location>
        <position position="433"/>
    </location>
    <ligand>
        <name>ATP</name>
        <dbReference type="ChEBI" id="CHEBI:30616"/>
    </ligand>
</feature>
<feature type="binding site" evidence="11">
    <location>
        <position position="139"/>
    </location>
    <ligand>
        <name>Mg(2+)</name>
        <dbReference type="ChEBI" id="CHEBI:18420"/>
    </ligand>
</feature>
<keyword evidence="15" id="KW-1185">Reference proteome</keyword>
<dbReference type="InterPro" id="IPR005615">
    <property type="entry name" value="Glutathione_synthase"/>
</dbReference>
<feature type="binding site" evidence="12">
    <location>
        <begin position="143"/>
        <end position="146"/>
    </location>
    <ligand>
        <name>substrate</name>
    </ligand>
</feature>
<keyword evidence="7 9" id="KW-0067">ATP-binding</keyword>
<name>A0A1E5RF43_9ASCO</name>
<dbReference type="SUPFAM" id="SSF52440">
    <property type="entry name" value="PreATP-grasp domain"/>
    <property type="match status" value="1"/>
</dbReference>
<sequence length="488" mass="55133">MQYKYPNLSDEQLKPLLTEIHHWGLTNGLVMYPQAGNPENTTSVAPITVYPTIIPIECFDKAIGVQTVYNELYAKIVQDSDWLHEETDKLSKHDSEFTGKLWNIYLKAKKLGIPQNLELGIFRNDFLIDSAKNEIKQVEFNTVSVSFGGLSTKVSQLHRYLKLHGFYSDDLLISDVPVSNSAEKLSDGLYAGVKAYEKQQHGSFYGITVVAFIVQDGERNVFDQRILEYKLASNHGIKSVRLTIQDVPKLLRKCEKTCKLFYTPTNDEISVVYFRSGYAPNDFKTEQDWESRLLLETSLSIKAPSLKVQLSGTKKIQQLLTDENILRKFITDDGKISGLQSTFVQIYPLDDSPLGLKAKDIIKTGKTDNYVLKPQREGGGNNIYKSDIKPFLIDKDEKDWSAYILMEMINAEPTEGNVILRNNELYREKILSEFGVFGVILFDEKKIHHNEYSGWLLRSKFSSSNEGGVAAGFGCVDSVALMSKGSVV</sequence>
<dbReference type="Pfam" id="PF03917">
    <property type="entry name" value="GSH_synth_ATP"/>
    <property type="match status" value="1"/>
</dbReference>
<dbReference type="SUPFAM" id="SSF56059">
    <property type="entry name" value="Glutathione synthetase ATP-binding domain-like"/>
    <property type="match status" value="1"/>
</dbReference>
<comment type="caution">
    <text evidence="14">The sequence shown here is derived from an EMBL/GenBank/DDBJ whole genome shotgun (WGS) entry which is preliminary data.</text>
</comment>
<dbReference type="FunFam" id="3.30.1490.50:FF:000002">
    <property type="entry name" value="Glutathione synthetase"/>
    <property type="match status" value="1"/>
</dbReference>
<feature type="binding site" evidence="10">
    <location>
        <position position="458"/>
    </location>
    <ligand>
        <name>ATP</name>
        <dbReference type="ChEBI" id="CHEBI:30616"/>
    </ligand>
</feature>
<evidence type="ECO:0000259" key="13">
    <source>
        <dbReference type="Pfam" id="PF03199"/>
    </source>
</evidence>
<reference evidence="15" key="1">
    <citation type="journal article" date="2016" name="Genome Announc.">
        <title>Genome sequences of three species of Hanseniaspora isolated from spontaneous wine fermentations.</title>
        <authorList>
            <person name="Sternes P.R."/>
            <person name="Lee D."/>
            <person name="Kutyna D.R."/>
            <person name="Borneman A.R."/>
        </authorList>
    </citation>
    <scope>NUCLEOTIDE SEQUENCE [LARGE SCALE GENOMIC DNA]</scope>
    <source>
        <strain evidence="15">AWRI3579</strain>
    </source>
</reference>
<keyword evidence="3 9" id="KW-0436">Ligase</keyword>
<feature type="binding site" evidence="12">
    <location>
        <begin position="218"/>
        <end position="220"/>
    </location>
    <ligand>
        <name>substrate</name>
    </ligand>
</feature>
<dbReference type="PIRSF" id="PIRSF001558">
    <property type="entry name" value="GSHase"/>
    <property type="match status" value="1"/>
</dbReference>
<feature type="binding site" evidence="12">
    <location>
        <begin position="469"/>
        <end position="470"/>
    </location>
    <ligand>
        <name>substrate</name>
    </ligand>
</feature>
<dbReference type="InterPro" id="IPR014709">
    <property type="entry name" value="Glutathione_synthase_C_euk"/>
</dbReference>
<feature type="binding site" evidence="10">
    <location>
        <begin position="406"/>
        <end position="409"/>
    </location>
    <ligand>
        <name>ATP</name>
        <dbReference type="ChEBI" id="CHEBI:30616"/>
    </ligand>
</feature>
<dbReference type="Gene3D" id="3.30.470.20">
    <property type="entry name" value="ATP-grasp fold, B domain"/>
    <property type="match status" value="1"/>
</dbReference>
<evidence type="ECO:0000256" key="7">
    <source>
        <dbReference type="ARBA" id="ARBA00022840"/>
    </source>
</evidence>
<dbReference type="Gene3D" id="1.10.1080.10">
    <property type="entry name" value="Glutathione Synthetase, Chain A, domain 3"/>
    <property type="match status" value="1"/>
</dbReference>
<comment type="catalytic activity">
    <reaction evidence="9">
        <text>gamma-L-glutamyl-L-cysteine + glycine + ATP = glutathione + ADP + phosphate + H(+)</text>
        <dbReference type="Rhea" id="RHEA:13557"/>
        <dbReference type="ChEBI" id="CHEBI:15378"/>
        <dbReference type="ChEBI" id="CHEBI:30616"/>
        <dbReference type="ChEBI" id="CHEBI:43474"/>
        <dbReference type="ChEBI" id="CHEBI:57305"/>
        <dbReference type="ChEBI" id="CHEBI:57925"/>
        <dbReference type="ChEBI" id="CHEBI:58173"/>
        <dbReference type="ChEBI" id="CHEBI:456216"/>
        <dbReference type="EC" id="6.3.2.3"/>
    </reaction>
</comment>
<protein>
    <recommendedName>
        <fullName evidence="9">Glutathione synthetase</fullName>
        <shortName evidence="9">GSH-S</shortName>
        <ecNumber evidence="9">6.3.2.3</ecNumber>
    </recommendedName>
</protein>
<feature type="binding site" evidence="10">
    <location>
        <position position="224"/>
    </location>
    <ligand>
        <name>substrate</name>
    </ligand>
</feature>
<evidence type="ECO:0000256" key="5">
    <source>
        <dbReference type="ARBA" id="ARBA00022723"/>
    </source>
</evidence>
<proteinExistence type="inferred from homology"/>
<dbReference type="PANTHER" id="PTHR11130">
    <property type="entry name" value="GLUTATHIONE SYNTHETASE"/>
    <property type="match status" value="1"/>
</dbReference>
<comment type="cofactor">
    <cofactor evidence="9 11">
        <name>Mg(2+)</name>
        <dbReference type="ChEBI" id="CHEBI:18420"/>
    </cofactor>
    <text evidence="9 11">Binds 1 Mg(2+) ion per subunit.</text>
</comment>
<dbReference type="Gene3D" id="3.30.1490.50">
    <property type="match status" value="1"/>
</dbReference>
<feature type="binding site" evidence="10">
    <location>
        <position position="466"/>
    </location>
    <ligand>
        <name>ATP</name>
        <dbReference type="ChEBI" id="CHEBI:30616"/>
    </ligand>
</feature>
<dbReference type="Gene3D" id="3.40.50.1760">
    <property type="entry name" value="Glutathione synthase, substrate-binding domain superfamily, eukaryotic"/>
    <property type="match status" value="1"/>
</dbReference>
<dbReference type="GO" id="GO:0043295">
    <property type="term" value="F:glutathione binding"/>
    <property type="evidence" value="ECO:0007669"/>
    <property type="project" value="UniProtKB-UniRule"/>
</dbReference>
<comment type="similarity">
    <text evidence="2 9">Belongs to the eukaryotic GSH synthase family.</text>
</comment>
<organism evidence="14 15">
    <name type="scientific">Hanseniaspora osmophila</name>
    <dbReference type="NCBI Taxonomy" id="56408"/>
    <lineage>
        <taxon>Eukaryota</taxon>
        <taxon>Fungi</taxon>
        <taxon>Dikarya</taxon>
        <taxon>Ascomycota</taxon>
        <taxon>Saccharomycotina</taxon>
        <taxon>Saccharomycetes</taxon>
        <taxon>Saccharomycodales</taxon>
        <taxon>Saccharomycodaceae</taxon>
        <taxon>Hanseniaspora</taxon>
    </lineage>
</organism>
<feature type="binding site" evidence="10">
    <location>
        <position position="123"/>
    </location>
    <ligand>
        <name>substrate</name>
    </ligand>
</feature>
<dbReference type="STRING" id="56408.A0A1E5RF43"/>
<dbReference type="GO" id="GO:0005524">
    <property type="term" value="F:ATP binding"/>
    <property type="evidence" value="ECO:0007669"/>
    <property type="project" value="UniProtKB-UniRule"/>
</dbReference>
<dbReference type="InterPro" id="IPR037013">
    <property type="entry name" value="GSH-S_sub-bd_sf"/>
</dbReference>
<evidence type="ECO:0000256" key="1">
    <source>
        <dbReference type="ARBA" id="ARBA00004965"/>
    </source>
</evidence>
<evidence type="ECO:0000256" key="11">
    <source>
        <dbReference type="PIRSR" id="PIRSR001558-2"/>
    </source>
</evidence>
<gene>
    <name evidence="14" type="ORF">AWRI3579_g2242</name>
</gene>
<feature type="binding site" evidence="11">
    <location>
        <position position="141"/>
    </location>
    <ligand>
        <name>Mg(2+)</name>
        <dbReference type="ChEBI" id="CHEBI:18420"/>
    </ligand>
</feature>
<keyword evidence="6 9" id="KW-0547">Nucleotide-binding</keyword>
<dbReference type="Gene3D" id="3.30.1490.80">
    <property type="match status" value="1"/>
</dbReference>
<dbReference type="InterPro" id="IPR014042">
    <property type="entry name" value="Glutathione_synthase_a-hlx"/>
</dbReference>
<dbReference type="GO" id="GO:0005829">
    <property type="term" value="C:cytosol"/>
    <property type="evidence" value="ECO:0007669"/>
    <property type="project" value="TreeGrafter"/>
</dbReference>
<evidence type="ECO:0000313" key="14">
    <source>
        <dbReference type="EMBL" id="OEJ85522.1"/>
    </source>
</evidence>
<evidence type="ECO:0000256" key="2">
    <source>
        <dbReference type="ARBA" id="ARBA00010385"/>
    </source>
</evidence>
<dbReference type="FunCoup" id="A0A1E5RF43">
    <property type="interactions" value="870"/>
</dbReference>
<feature type="binding site" evidence="10">
    <location>
        <position position="384"/>
    </location>
    <ligand>
        <name>ATP</name>
        <dbReference type="ChEBI" id="CHEBI:30616"/>
    </ligand>
</feature>